<comment type="caution">
    <text evidence="2">The sequence shown here is derived from an EMBL/GenBank/DDBJ whole genome shotgun (WGS) entry which is preliminary data.</text>
</comment>
<sequence>MKTSRYIQIALLIFVMSTTVILFANAKESLKKKDSFYQSMKLDNFSVVVAEENSNFLIGSNSANTVLGVSAPGRPYKFNEIRISNDTLFIKEVKKSTDKLIIYGNSIKKIIGKANSNIHLNQLFNDSIFFELSASKLSGVFKADSINTVSIMATNHSDIRLKSLVYKLPEDKKSDTRYKYPEKQHVENLKVSLKNHSKISMRMKKPKRLIVELDSTSNYETSK</sequence>
<name>A0ABX1S2W5_9FLAO</name>
<evidence type="ECO:0008006" key="4">
    <source>
        <dbReference type="Google" id="ProtNLM"/>
    </source>
</evidence>
<reference evidence="2 3" key="1">
    <citation type="submission" date="2020-04" db="EMBL/GenBank/DDBJ databases">
        <title>A Flavivirga sp. nov.</title>
        <authorList>
            <person name="Sun X."/>
        </authorList>
    </citation>
    <scope>NUCLEOTIDE SEQUENCE [LARGE SCALE GENOMIC DNA]</scope>
    <source>
        <strain evidence="2 3">Y03</strain>
    </source>
</reference>
<keyword evidence="1" id="KW-0812">Transmembrane</keyword>
<dbReference type="Proteomes" id="UP000746690">
    <property type="component" value="Unassembled WGS sequence"/>
</dbReference>
<keyword evidence="1" id="KW-0472">Membrane</keyword>
<proteinExistence type="predicted"/>
<dbReference type="EMBL" id="JABBHF010000015">
    <property type="protein sequence ID" value="NMH89721.1"/>
    <property type="molecule type" value="Genomic_DNA"/>
</dbReference>
<protein>
    <recommendedName>
        <fullName evidence="4">Auto-transporter adhesin head GIN domain-containing protein</fullName>
    </recommendedName>
</protein>
<accession>A0ABX1S2W5</accession>
<keyword evidence="1" id="KW-1133">Transmembrane helix</keyword>
<gene>
    <name evidence="2" type="ORF">HHX25_19600</name>
</gene>
<organism evidence="2 3">
    <name type="scientific">Flavivirga algicola</name>
    <dbReference type="NCBI Taxonomy" id="2729136"/>
    <lineage>
        <taxon>Bacteria</taxon>
        <taxon>Pseudomonadati</taxon>
        <taxon>Bacteroidota</taxon>
        <taxon>Flavobacteriia</taxon>
        <taxon>Flavobacteriales</taxon>
        <taxon>Flavobacteriaceae</taxon>
        <taxon>Flavivirga</taxon>
    </lineage>
</organism>
<feature type="transmembrane region" description="Helical" evidence="1">
    <location>
        <begin position="6"/>
        <end position="26"/>
    </location>
</feature>
<keyword evidence="3" id="KW-1185">Reference proteome</keyword>
<evidence type="ECO:0000313" key="3">
    <source>
        <dbReference type="Proteomes" id="UP000746690"/>
    </source>
</evidence>
<evidence type="ECO:0000313" key="2">
    <source>
        <dbReference type="EMBL" id="NMH89721.1"/>
    </source>
</evidence>
<dbReference type="RefSeq" id="WP_169676961.1">
    <property type="nucleotide sequence ID" value="NZ_JABBHF010000015.1"/>
</dbReference>
<evidence type="ECO:0000256" key="1">
    <source>
        <dbReference type="SAM" id="Phobius"/>
    </source>
</evidence>